<reference evidence="3" key="1">
    <citation type="submission" date="2020-06" db="EMBL/GenBank/DDBJ databases">
        <title>Draft genome of Bugula neritina, a colonial animal packing powerful symbionts and potential medicines.</title>
        <authorList>
            <person name="Rayko M."/>
        </authorList>
    </citation>
    <scope>NUCLEOTIDE SEQUENCE [LARGE SCALE GENOMIC DNA]</scope>
    <source>
        <strain evidence="3">Kwan_BN1</strain>
    </source>
</reference>
<feature type="coiled-coil region" evidence="1">
    <location>
        <begin position="50"/>
        <end position="117"/>
    </location>
</feature>
<evidence type="ECO:0000259" key="2">
    <source>
        <dbReference type="Pfam" id="PF15743"/>
    </source>
</evidence>
<protein>
    <submittedName>
        <fullName evidence="3">SPATA1</fullName>
    </submittedName>
</protein>
<dbReference type="Pfam" id="PF15743">
    <property type="entry name" value="SPATA1_C"/>
    <property type="match status" value="1"/>
</dbReference>
<evidence type="ECO:0000313" key="4">
    <source>
        <dbReference type="Proteomes" id="UP000593567"/>
    </source>
</evidence>
<dbReference type="Proteomes" id="UP000593567">
    <property type="component" value="Unassembled WGS sequence"/>
</dbReference>
<dbReference type="InterPro" id="IPR031478">
    <property type="entry name" value="SPATA1_C"/>
</dbReference>
<dbReference type="PANTHER" id="PTHR14421">
    <property type="entry name" value="SPERMATOGENESIS-ASSOCIATED PROTEIN 1"/>
    <property type="match status" value="1"/>
</dbReference>
<evidence type="ECO:0000313" key="3">
    <source>
        <dbReference type="EMBL" id="KAF6018640.1"/>
    </source>
</evidence>
<organism evidence="3 4">
    <name type="scientific">Bugula neritina</name>
    <name type="common">Brown bryozoan</name>
    <name type="synonym">Sertularia neritina</name>
    <dbReference type="NCBI Taxonomy" id="10212"/>
    <lineage>
        <taxon>Eukaryota</taxon>
        <taxon>Metazoa</taxon>
        <taxon>Spiralia</taxon>
        <taxon>Lophotrochozoa</taxon>
        <taxon>Bryozoa</taxon>
        <taxon>Gymnolaemata</taxon>
        <taxon>Cheilostomatida</taxon>
        <taxon>Flustrina</taxon>
        <taxon>Buguloidea</taxon>
        <taxon>Bugulidae</taxon>
        <taxon>Bugula</taxon>
    </lineage>
</organism>
<proteinExistence type="predicted"/>
<dbReference type="EMBL" id="VXIV02003287">
    <property type="protein sequence ID" value="KAF6018640.1"/>
    <property type="molecule type" value="Genomic_DNA"/>
</dbReference>
<dbReference type="OrthoDB" id="9901850at2759"/>
<dbReference type="AlphaFoldDB" id="A0A7J7IXP4"/>
<keyword evidence="1" id="KW-0175">Coiled coil</keyword>
<comment type="caution">
    <text evidence="3">The sequence shown here is derived from an EMBL/GenBank/DDBJ whole genome shotgun (WGS) entry which is preliminary data.</text>
</comment>
<name>A0A7J7IXP4_BUGNE</name>
<feature type="domain" description="Spermatogenesis-associated protein 1 C-terminal" evidence="2">
    <location>
        <begin position="2"/>
        <end position="115"/>
    </location>
</feature>
<sequence length="138" mass="16116">MQAKTNNRRNQAREVWKKKYYEAKKSTPGLEIDCQKVRAELDGIHKKYLAALENQRKDEKQKDNHQLEAARLQYDVDELQRKADAAKMKLTAEMKLRNQAETELRALRAELTQKKMNMNLSRAQKMNEINNSALASNI</sequence>
<evidence type="ECO:0000256" key="1">
    <source>
        <dbReference type="SAM" id="Coils"/>
    </source>
</evidence>
<dbReference type="InterPro" id="IPR039062">
    <property type="entry name" value="SPAT1"/>
</dbReference>
<keyword evidence="4" id="KW-1185">Reference proteome</keyword>
<accession>A0A7J7IXP4</accession>
<gene>
    <name evidence="3" type="ORF">EB796_023036</name>
</gene>
<dbReference type="PANTHER" id="PTHR14421:SF3">
    <property type="entry name" value="SPERMATOGENESIS-ASSOCIATED PROTEIN 1"/>
    <property type="match status" value="1"/>
</dbReference>